<protein>
    <submittedName>
        <fullName evidence="1">Uncharacterized protein</fullName>
    </submittedName>
</protein>
<dbReference type="EMBL" id="JAGFNK010000046">
    <property type="protein sequence ID" value="KAI9510267.1"/>
    <property type="molecule type" value="Genomic_DNA"/>
</dbReference>
<proteinExistence type="predicted"/>
<keyword evidence="2" id="KW-1185">Reference proteome</keyword>
<comment type="caution">
    <text evidence="1">The sequence shown here is derived from an EMBL/GenBank/DDBJ whole genome shotgun (WGS) entry which is preliminary data.</text>
</comment>
<organism evidence="1 2">
    <name type="scientific">Russula earlei</name>
    <dbReference type="NCBI Taxonomy" id="71964"/>
    <lineage>
        <taxon>Eukaryota</taxon>
        <taxon>Fungi</taxon>
        <taxon>Dikarya</taxon>
        <taxon>Basidiomycota</taxon>
        <taxon>Agaricomycotina</taxon>
        <taxon>Agaricomycetes</taxon>
        <taxon>Russulales</taxon>
        <taxon>Russulaceae</taxon>
        <taxon>Russula</taxon>
    </lineage>
</organism>
<name>A0ACC0UGP8_9AGAM</name>
<gene>
    <name evidence="1" type="ORF">F5148DRAFT_617508</name>
</gene>
<dbReference type="Proteomes" id="UP001207468">
    <property type="component" value="Unassembled WGS sequence"/>
</dbReference>
<sequence length="243" mass="27263">MLAELETTFIRFLPPMPLNIPSSSQPDSKDEIGKGHKLSDNQDHDLAAGPSNVLPAAPSRVKRRNQGKSSGQATPISSGEQKSPATLEEPSFENNSDFIAFGFDDGPEVGDDRQRKKDEEAPLERDWDKGKGKMRERDDGGGKKRKVEFDRSDGYSNKKERTDAASRKAPWVTDVDWEESTNVAELLHREVEAFVRYISPTREEHEVRSLTIALVSQAISQKFEDAESIRVWQLRDQAVPSAR</sequence>
<evidence type="ECO:0000313" key="2">
    <source>
        <dbReference type="Proteomes" id="UP001207468"/>
    </source>
</evidence>
<evidence type="ECO:0000313" key="1">
    <source>
        <dbReference type="EMBL" id="KAI9510267.1"/>
    </source>
</evidence>
<reference evidence="1" key="1">
    <citation type="submission" date="2021-03" db="EMBL/GenBank/DDBJ databases">
        <title>Evolutionary priming and transition to the ectomycorrhizal habit in an iconic lineage of mushroom-forming fungi: is preadaptation a requirement?</title>
        <authorList>
            <consortium name="DOE Joint Genome Institute"/>
            <person name="Looney B.P."/>
            <person name="Miyauchi S."/>
            <person name="Morin E."/>
            <person name="Drula E."/>
            <person name="Courty P.E."/>
            <person name="Chicoki N."/>
            <person name="Fauchery L."/>
            <person name="Kohler A."/>
            <person name="Kuo A."/>
            <person name="LaButti K."/>
            <person name="Pangilinan J."/>
            <person name="Lipzen A."/>
            <person name="Riley R."/>
            <person name="Andreopoulos W."/>
            <person name="He G."/>
            <person name="Johnson J."/>
            <person name="Barry K.W."/>
            <person name="Grigoriev I.V."/>
            <person name="Nagy L."/>
            <person name="Hibbett D."/>
            <person name="Henrissat B."/>
            <person name="Matheny P.B."/>
            <person name="Labbe J."/>
            <person name="Martin A.F."/>
        </authorList>
    </citation>
    <scope>NUCLEOTIDE SEQUENCE</scope>
    <source>
        <strain evidence="1">BPL698</strain>
    </source>
</reference>
<accession>A0ACC0UGP8</accession>